<dbReference type="InterPro" id="IPR008538">
    <property type="entry name" value="Uma2"/>
</dbReference>
<dbReference type="GO" id="GO:0004519">
    <property type="term" value="F:endonuclease activity"/>
    <property type="evidence" value="ECO:0007669"/>
    <property type="project" value="UniProtKB-KW"/>
</dbReference>
<dbReference type="Proteomes" id="UP001634747">
    <property type="component" value="Unassembled WGS sequence"/>
</dbReference>
<dbReference type="CDD" id="cd06260">
    <property type="entry name" value="DUF820-like"/>
    <property type="match status" value="1"/>
</dbReference>
<accession>A0ABW9KKJ5</accession>
<dbReference type="Gene3D" id="3.90.1570.10">
    <property type="entry name" value="tt1808, chain A"/>
    <property type="match status" value="1"/>
</dbReference>
<dbReference type="RefSeq" id="WP_344687622.1">
    <property type="nucleotide sequence ID" value="NZ_BAABBH010000001.1"/>
</dbReference>
<dbReference type="InterPro" id="IPR011335">
    <property type="entry name" value="Restrct_endonuc-II-like"/>
</dbReference>
<sequence>MSSPEVEAILSRPAHLLYPEERYVAVEEYLTSSYRPDMDYVDGHLEVRNLGEYEHGQLQLVLLSIFNEHAKEWSIRVAPETRLQVTADRFRIPDVMVLSRTEEKPKRIVRTPPLLCIEILSPEDTFLRIQKRTADYLEMGVPHAWIFDPNDLGRVFVYENGQGRWVADRVLQIAGTEIRINLDEVAERLED</sequence>
<comment type="caution">
    <text evidence="2">The sequence shown here is derived from an EMBL/GenBank/DDBJ whole genome shotgun (WGS) entry which is preliminary data.</text>
</comment>
<gene>
    <name evidence="2" type="ORF">ACK2TP_05085</name>
</gene>
<name>A0ABW9KKJ5_9BACT</name>
<dbReference type="PANTHER" id="PTHR34107:SF1">
    <property type="entry name" value="SLL0198 PROTEIN"/>
    <property type="match status" value="1"/>
</dbReference>
<feature type="domain" description="Putative restriction endonuclease" evidence="1">
    <location>
        <begin position="28"/>
        <end position="172"/>
    </location>
</feature>
<protein>
    <submittedName>
        <fullName evidence="2">Uma2 family endonuclease</fullName>
    </submittedName>
</protein>
<dbReference type="Pfam" id="PF05685">
    <property type="entry name" value="Uma2"/>
    <property type="match status" value="1"/>
</dbReference>
<keyword evidence="3" id="KW-1185">Reference proteome</keyword>
<dbReference type="SUPFAM" id="SSF52980">
    <property type="entry name" value="Restriction endonuclease-like"/>
    <property type="match status" value="1"/>
</dbReference>
<evidence type="ECO:0000259" key="1">
    <source>
        <dbReference type="Pfam" id="PF05685"/>
    </source>
</evidence>
<reference evidence="2 3" key="1">
    <citation type="submission" date="2024-12" db="EMBL/GenBank/DDBJ databases">
        <authorList>
            <person name="Lee Y."/>
        </authorList>
    </citation>
    <scope>NUCLEOTIDE SEQUENCE [LARGE SCALE GENOMIC DNA]</scope>
    <source>
        <strain evidence="2 3">03SUJ4</strain>
    </source>
</reference>
<dbReference type="EMBL" id="JBJYXY010000001">
    <property type="protein sequence ID" value="MFN2975129.1"/>
    <property type="molecule type" value="Genomic_DNA"/>
</dbReference>
<keyword evidence="2" id="KW-0540">Nuclease</keyword>
<keyword evidence="2" id="KW-0378">Hydrolase</keyword>
<evidence type="ECO:0000313" key="2">
    <source>
        <dbReference type="EMBL" id="MFN2975129.1"/>
    </source>
</evidence>
<proteinExistence type="predicted"/>
<evidence type="ECO:0000313" key="3">
    <source>
        <dbReference type="Proteomes" id="UP001634747"/>
    </source>
</evidence>
<keyword evidence="2" id="KW-0255">Endonuclease</keyword>
<organism evidence="2 3">
    <name type="scientific">Terriglobus aquaticus</name>
    <dbReference type="NCBI Taxonomy" id="940139"/>
    <lineage>
        <taxon>Bacteria</taxon>
        <taxon>Pseudomonadati</taxon>
        <taxon>Acidobacteriota</taxon>
        <taxon>Terriglobia</taxon>
        <taxon>Terriglobales</taxon>
        <taxon>Acidobacteriaceae</taxon>
        <taxon>Terriglobus</taxon>
    </lineage>
</organism>
<dbReference type="PANTHER" id="PTHR34107">
    <property type="entry name" value="SLL0198 PROTEIN-RELATED"/>
    <property type="match status" value="1"/>
</dbReference>
<dbReference type="InterPro" id="IPR012296">
    <property type="entry name" value="Nuclease_put_TT1808"/>
</dbReference>